<evidence type="ECO:0000313" key="1">
    <source>
        <dbReference type="EMBL" id="NEV61656.1"/>
    </source>
</evidence>
<keyword evidence="2" id="KW-1185">Reference proteome</keyword>
<evidence type="ECO:0000313" key="2">
    <source>
        <dbReference type="Proteomes" id="UP000483379"/>
    </source>
</evidence>
<accession>A0A6M0JVT8</accession>
<protein>
    <submittedName>
        <fullName evidence="1">Uncharacterized protein</fullName>
    </submittedName>
</protein>
<dbReference type="RefSeq" id="WP_164452098.1">
    <property type="nucleotide sequence ID" value="NZ_JAAIJQ010000015.1"/>
</dbReference>
<reference evidence="1 2" key="1">
    <citation type="submission" date="2020-02" db="EMBL/GenBank/DDBJ databases">
        <title>Genome sequences of Thiorhodococcus mannitoliphagus and Thiorhodococcus minor, purple sulfur photosynthetic bacteria in the gammaproteobacterial family, Chromatiaceae.</title>
        <authorList>
            <person name="Aviles F.A."/>
            <person name="Meyer T.E."/>
            <person name="Kyndt J.A."/>
        </authorList>
    </citation>
    <scope>NUCLEOTIDE SEQUENCE [LARGE SCALE GENOMIC DNA]</scope>
    <source>
        <strain evidence="1 2">DSM 11518</strain>
    </source>
</reference>
<proteinExistence type="predicted"/>
<dbReference type="EMBL" id="JAAIJQ010000015">
    <property type="protein sequence ID" value="NEV61656.1"/>
    <property type="molecule type" value="Genomic_DNA"/>
</dbReference>
<gene>
    <name evidence="1" type="ORF">G3446_07095</name>
</gene>
<name>A0A6M0JVT8_9GAMM</name>
<organism evidence="1 2">
    <name type="scientific">Thiorhodococcus minor</name>
    <dbReference type="NCBI Taxonomy" id="57489"/>
    <lineage>
        <taxon>Bacteria</taxon>
        <taxon>Pseudomonadati</taxon>
        <taxon>Pseudomonadota</taxon>
        <taxon>Gammaproteobacteria</taxon>
        <taxon>Chromatiales</taxon>
        <taxon>Chromatiaceae</taxon>
        <taxon>Thiorhodococcus</taxon>
    </lineage>
</organism>
<sequence length="63" mass="7213">MIDPHQRAQLLDDGRGALAIALERRARIQSALDRSRANGFDTARLRVDLARVEGEIQRLQFRE</sequence>
<dbReference type="Proteomes" id="UP000483379">
    <property type="component" value="Unassembled WGS sequence"/>
</dbReference>
<comment type="caution">
    <text evidence="1">The sequence shown here is derived from an EMBL/GenBank/DDBJ whole genome shotgun (WGS) entry which is preliminary data.</text>
</comment>
<dbReference type="AlphaFoldDB" id="A0A6M0JVT8"/>